<sequence>MAKKLDRVYLEHILDSIILVEKYLKKYDRKFFVNTPYLIDAVVRRFEIMGEASKNISEQYKKMHPEIVW</sequence>
<accession>A0A2M6WUE2</accession>
<keyword evidence="3" id="KW-0540">Nuclease</keyword>
<evidence type="ECO:0000313" key="7">
    <source>
        <dbReference type="Proteomes" id="UP000228533"/>
    </source>
</evidence>
<dbReference type="GO" id="GO:0004540">
    <property type="term" value="F:RNA nuclease activity"/>
    <property type="evidence" value="ECO:0007669"/>
    <property type="project" value="InterPro"/>
</dbReference>
<dbReference type="Proteomes" id="UP000228533">
    <property type="component" value="Unassembled WGS sequence"/>
</dbReference>
<dbReference type="GO" id="GO:0000166">
    <property type="term" value="F:nucleotide binding"/>
    <property type="evidence" value="ECO:0007669"/>
    <property type="project" value="UniProtKB-KW"/>
</dbReference>
<dbReference type="GO" id="GO:0016787">
    <property type="term" value="F:hydrolase activity"/>
    <property type="evidence" value="ECO:0007669"/>
    <property type="project" value="UniProtKB-KW"/>
</dbReference>
<dbReference type="InterPro" id="IPR008201">
    <property type="entry name" value="HepT-like"/>
</dbReference>
<keyword evidence="5" id="KW-0378">Hydrolase</keyword>
<evidence type="ECO:0000256" key="5">
    <source>
        <dbReference type="ARBA" id="ARBA00022801"/>
    </source>
</evidence>
<dbReference type="GO" id="GO:0110001">
    <property type="term" value="C:toxin-antitoxin complex"/>
    <property type="evidence" value="ECO:0007669"/>
    <property type="project" value="InterPro"/>
</dbReference>
<evidence type="ECO:0000313" key="6">
    <source>
        <dbReference type="EMBL" id="PIT96400.1"/>
    </source>
</evidence>
<evidence type="ECO:0008006" key="8">
    <source>
        <dbReference type="Google" id="ProtNLM"/>
    </source>
</evidence>
<organism evidence="6 7">
    <name type="scientific">Candidatus Falkowbacteria bacterium CG10_big_fil_rev_8_21_14_0_10_37_14</name>
    <dbReference type="NCBI Taxonomy" id="1974561"/>
    <lineage>
        <taxon>Bacteria</taxon>
        <taxon>Candidatus Falkowiibacteriota</taxon>
    </lineage>
</organism>
<dbReference type="AlphaFoldDB" id="A0A2M6WUE2"/>
<name>A0A2M6WUE2_9BACT</name>
<dbReference type="InterPro" id="IPR051813">
    <property type="entry name" value="HepT_RNase_toxin"/>
</dbReference>
<dbReference type="PANTHER" id="PTHR34139">
    <property type="entry name" value="UPF0331 PROTEIN MJ0127"/>
    <property type="match status" value="1"/>
</dbReference>
<evidence type="ECO:0000256" key="1">
    <source>
        <dbReference type="ARBA" id="ARBA00022553"/>
    </source>
</evidence>
<comment type="caution">
    <text evidence="6">The sequence shown here is derived from an EMBL/GenBank/DDBJ whole genome shotgun (WGS) entry which is preliminary data.</text>
</comment>
<dbReference type="Pfam" id="PF01934">
    <property type="entry name" value="HepT-like"/>
    <property type="match status" value="1"/>
</dbReference>
<dbReference type="EMBL" id="PFAM01000004">
    <property type="protein sequence ID" value="PIT96400.1"/>
    <property type="molecule type" value="Genomic_DNA"/>
</dbReference>
<reference evidence="7" key="1">
    <citation type="submission" date="2017-09" db="EMBL/GenBank/DDBJ databases">
        <title>Depth-based differentiation of microbial function through sediment-hosted aquifers and enrichment of novel symbionts in the deep terrestrial subsurface.</title>
        <authorList>
            <person name="Probst A.J."/>
            <person name="Ladd B."/>
            <person name="Jarett J.K."/>
            <person name="Geller-Mcgrath D.E."/>
            <person name="Sieber C.M.K."/>
            <person name="Emerson J.B."/>
            <person name="Anantharaman K."/>
            <person name="Thomas B.C."/>
            <person name="Malmstrom R."/>
            <person name="Stieglmeier M."/>
            <person name="Klingl A."/>
            <person name="Woyke T."/>
            <person name="Ryan C.M."/>
            <person name="Banfield J.F."/>
        </authorList>
    </citation>
    <scope>NUCLEOTIDE SEQUENCE [LARGE SCALE GENOMIC DNA]</scope>
</reference>
<protein>
    <recommendedName>
        <fullName evidence="8">DUF86 domain-containing protein</fullName>
    </recommendedName>
</protein>
<proteinExistence type="predicted"/>
<keyword evidence="4" id="KW-0547">Nucleotide-binding</keyword>
<evidence type="ECO:0000256" key="3">
    <source>
        <dbReference type="ARBA" id="ARBA00022722"/>
    </source>
</evidence>
<evidence type="ECO:0000256" key="4">
    <source>
        <dbReference type="ARBA" id="ARBA00022741"/>
    </source>
</evidence>
<evidence type="ECO:0000256" key="2">
    <source>
        <dbReference type="ARBA" id="ARBA00022649"/>
    </source>
</evidence>
<dbReference type="PANTHER" id="PTHR34139:SF1">
    <property type="entry name" value="RNASE MJ1380-RELATED"/>
    <property type="match status" value="1"/>
</dbReference>
<keyword evidence="1" id="KW-0597">Phosphoprotein</keyword>
<keyword evidence="2" id="KW-1277">Toxin-antitoxin system</keyword>
<gene>
    <name evidence="6" type="ORF">COT94_00355</name>
</gene>